<dbReference type="Pfam" id="PF13619">
    <property type="entry name" value="KTSC"/>
    <property type="match status" value="1"/>
</dbReference>
<proteinExistence type="predicted"/>
<evidence type="ECO:0000313" key="2">
    <source>
        <dbReference type="EMBL" id="AIT13946.1"/>
    </source>
</evidence>
<dbReference type="GeneID" id="22111089"/>
<dbReference type="Proteomes" id="UP000029889">
    <property type="component" value="Segment"/>
</dbReference>
<dbReference type="EMBL" id="KM507819">
    <property type="protein sequence ID" value="AIT13946.1"/>
    <property type="molecule type" value="Genomic_DNA"/>
</dbReference>
<accession>A0A097EX09</accession>
<dbReference type="InterPro" id="IPR025309">
    <property type="entry name" value="KTSC_dom"/>
</dbReference>
<protein>
    <submittedName>
        <fullName evidence="2">DnaJ-like protein</fullName>
    </submittedName>
</protein>
<evidence type="ECO:0000313" key="3">
    <source>
        <dbReference type="Proteomes" id="UP000029889"/>
    </source>
</evidence>
<dbReference type="RefSeq" id="YP_009101643.1">
    <property type="nucleotide sequence ID" value="NC_025447.1"/>
</dbReference>
<organism evidence="2 3">
    <name type="scientific">Escherichia phage 121Q</name>
    <dbReference type="NCBI Taxonomy" id="1555202"/>
    <lineage>
        <taxon>Viruses</taxon>
        <taxon>Duplodnaviria</taxon>
        <taxon>Heunggongvirae</taxon>
        <taxon>Uroviricota</taxon>
        <taxon>Caudoviricetes</taxon>
        <taxon>Asteriusvirus</taxon>
        <taxon>Asteriusvirus av121Q</taxon>
    </lineage>
</organism>
<feature type="domain" description="KTSC" evidence="1">
    <location>
        <begin position="20"/>
        <end position="75"/>
    </location>
</feature>
<dbReference type="OrthoDB" id="10795at10239"/>
<keyword evidence="3" id="KW-1185">Reference proteome</keyword>
<evidence type="ECO:0000259" key="1">
    <source>
        <dbReference type="Pfam" id="PF13619"/>
    </source>
</evidence>
<name>A0A097EX09_9CAUD</name>
<dbReference type="KEGG" id="vg:22111089"/>
<reference evidence="2 3" key="1">
    <citation type="submission" date="2014-09" db="EMBL/GenBank/DDBJ databases">
        <authorList>
            <person name="Lapin J.S."/>
            <person name="Pope W.H."/>
            <person name="Hua J."/>
            <person name="Ford M.E."/>
            <person name="Conway J.F."/>
            <person name="Hatfull G.F."/>
            <person name="Hendrix R.W."/>
        </authorList>
    </citation>
    <scope>NUCLEOTIDE SEQUENCE [LARGE SCALE GENOMIC DNA]</scope>
</reference>
<sequence>MSYEELYKAIMEAIAPTDVESSHLKTIEHNGKDLYITFKNGSTYEYDDVPESLVRHMLTVDSKGRFLWRYIRDKFPYRKTSSISKKTYTSNPNAIKQRLRYDVETGEWEDALTPDVIKTVEIPVGYQFRAPNNQDYVFQGKQWRSKQTGKIAPKQIGAKITDIAKRLIKLKGNDQEGTDEI</sequence>
<gene>
    <name evidence="2" type="primary">49</name>
    <name evidence="2" type="ORF">PBI_121Q_49</name>
</gene>